<dbReference type="OrthoDB" id="9795716at2"/>
<proteinExistence type="inferred from homology"/>
<evidence type="ECO:0000256" key="3">
    <source>
        <dbReference type="ARBA" id="ARBA00012054"/>
    </source>
</evidence>
<dbReference type="InterPro" id="IPR006001">
    <property type="entry name" value="Therm_gnt_kin"/>
</dbReference>
<evidence type="ECO:0000256" key="6">
    <source>
        <dbReference type="ARBA" id="ARBA00022777"/>
    </source>
</evidence>
<dbReference type="RefSeq" id="WP_043770246.1">
    <property type="nucleotide sequence ID" value="NZ_JAME01000014.1"/>
</dbReference>
<dbReference type="SUPFAM" id="SSF52540">
    <property type="entry name" value="P-loop containing nucleoside triphosphate hydrolases"/>
    <property type="match status" value="1"/>
</dbReference>
<evidence type="ECO:0000256" key="8">
    <source>
        <dbReference type="ARBA" id="ARBA00048090"/>
    </source>
</evidence>
<comment type="caution">
    <text evidence="10">The sequence shown here is derived from an EMBL/GenBank/DDBJ whole genome shotgun (WGS) entry which is preliminary data.</text>
</comment>
<evidence type="ECO:0000256" key="7">
    <source>
        <dbReference type="ARBA" id="ARBA00022840"/>
    </source>
</evidence>
<reference evidence="10 11" key="1">
    <citation type="submission" date="2014-01" db="EMBL/GenBank/DDBJ databases">
        <title>Roseivivax isoporae LMG 25204 Genome Sequencing.</title>
        <authorList>
            <person name="Lai Q."/>
            <person name="Li G."/>
            <person name="Shao Z."/>
        </authorList>
    </citation>
    <scope>NUCLEOTIDE SEQUENCE [LARGE SCALE GENOMIC DNA]</scope>
    <source>
        <strain evidence="10 11">LMG 25204</strain>
    </source>
</reference>
<sequence length="178" mass="18680">MTAQGRTIVVMGTCGVGKTTLAAALARRTGRPFLEGDSFHPPQNVAAMRAQRPLTDEMRAGWLDAIAAAARATPGAIVSCSALKESYRDRLRAGIGPITLIHLYGDRALLAERMLARTDHFMPVSLLDSQLALLEPPAPGPDCLHLDVAAPTGRLVDAALAFLGAGVLSTHDMSDGGN</sequence>
<protein>
    <recommendedName>
        <fullName evidence="3 9">Gluconokinase</fullName>
        <ecNumber evidence="3 9">2.7.1.12</ecNumber>
    </recommendedName>
</protein>
<name>X7F7Z3_9RHOB</name>
<dbReference type="AlphaFoldDB" id="X7F7Z3"/>
<dbReference type="Gene3D" id="3.40.50.300">
    <property type="entry name" value="P-loop containing nucleotide triphosphate hydrolases"/>
    <property type="match status" value="1"/>
</dbReference>
<comment type="catalytic activity">
    <reaction evidence="8 9">
        <text>D-gluconate + ATP = 6-phospho-D-gluconate + ADP + H(+)</text>
        <dbReference type="Rhea" id="RHEA:19433"/>
        <dbReference type="ChEBI" id="CHEBI:15378"/>
        <dbReference type="ChEBI" id="CHEBI:18391"/>
        <dbReference type="ChEBI" id="CHEBI:30616"/>
        <dbReference type="ChEBI" id="CHEBI:58759"/>
        <dbReference type="ChEBI" id="CHEBI:456216"/>
        <dbReference type="EC" id="2.7.1.12"/>
    </reaction>
</comment>
<comment type="similarity">
    <text evidence="2 9">Belongs to the gluconokinase GntK/GntV family.</text>
</comment>
<dbReference type="eggNOG" id="COG3265">
    <property type="taxonomic scope" value="Bacteria"/>
</dbReference>
<accession>X7F7Z3</accession>
<evidence type="ECO:0000313" key="10">
    <source>
        <dbReference type="EMBL" id="ETX28853.1"/>
    </source>
</evidence>
<dbReference type="PANTHER" id="PTHR43442">
    <property type="entry name" value="GLUCONOKINASE-RELATED"/>
    <property type="match status" value="1"/>
</dbReference>
<dbReference type="NCBIfam" id="TIGR01313">
    <property type="entry name" value="therm_gnt_kin"/>
    <property type="match status" value="1"/>
</dbReference>
<keyword evidence="4 9" id="KW-0808">Transferase</keyword>
<dbReference type="PATRIC" id="fig|1449351.3.peg.2123"/>
<keyword evidence="7 9" id="KW-0067">ATP-binding</keyword>
<gene>
    <name evidence="10" type="ORF">RISW2_03860</name>
</gene>
<dbReference type="CDD" id="cd02021">
    <property type="entry name" value="GntK"/>
    <property type="match status" value="1"/>
</dbReference>
<dbReference type="GO" id="GO:0005524">
    <property type="term" value="F:ATP binding"/>
    <property type="evidence" value="ECO:0007669"/>
    <property type="project" value="UniProtKB-KW"/>
</dbReference>
<keyword evidence="5 9" id="KW-0547">Nucleotide-binding</keyword>
<organism evidence="10 11">
    <name type="scientific">Roseivivax isoporae LMG 25204</name>
    <dbReference type="NCBI Taxonomy" id="1449351"/>
    <lineage>
        <taxon>Bacteria</taxon>
        <taxon>Pseudomonadati</taxon>
        <taxon>Pseudomonadota</taxon>
        <taxon>Alphaproteobacteria</taxon>
        <taxon>Rhodobacterales</taxon>
        <taxon>Roseobacteraceae</taxon>
        <taxon>Roseivivax</taxon>
    </lineage>
</organism>
<evidence type="ECO:0000256" key="4">
    <source>
        <dbReference type="ARBA" id="ARBA00022679"/>
    </source>
</evidence>
<dbReference type="InterPro" id="IPR027417">
    <property type="entry name" value="P-loop_NTPase"/>
</dbReference>
<dbReference type="STRING" id="1449351.RISW2_03860"/>
<dbReference type="GO" id="GO:0005737">
    <property type="term" value="C:cytoplasm"/>
    <property type="evidence" value="ECO:0007669"/>
    <property type="project" value="TreeGrafter"/>
</dbReference>
<dbReference type="EMBL" id="JAME01000014">
    <property type="protein sequence ID" value="ETX28853.1"/>
    <property type="molecule type" value="Genomic_DNA"/>
</dbReference>
<dbReference type="PANTHER" id="PTHR43442:SF3">
    <property type="entry name" value="GLUCONOKINASE-RELATED"/>
    <property type="match status" value="1"/>
</dbReference>
<evidence type="ECO:0000256" key="1">
    <source>
        <dbReference type="ARBA" id="ARBA00004761"/>
    </source>
</evidence>
<dbReference type="EC" id="2.7.1.12" evidence="3 9"/>
<keyword evidence="11" id="KW-1185">Reference proteome</keyword>
<evidence type="ECO:0000313" key="11">
    <source>
        <dbReference type="Proteomes" id="UP000023430"/>
    </source>
</evidence>
<evidence type="ECO:0000256" key="2">
    <source>
        <dbReference type="ARBA" id="ARBA00008420"/>
    </source>
</evidence>
<dbReference type="GO" id="GO:0005975">
    <property type="term" value="P:carbohydrate metabolic process"/>
    <property type="evidence" value="ECO:0007669"/>
    <property type="project" value="InterPro"/>
</dbReference>
<evidence type="ECO:0000256" key="9">
    <source>
        <dbReference type="RuleBase" id="RU363066"/>
    </source>
</evidence>
<comment type="pathway">
    <text evidence="1">Carbohydrate acid metabolism.</text>
</comment>
<dbReference type="Pfam" id="PF13238">
    <property type="entry name" value="AAA_18"/>
    <property type="match status" value="1"/>
</dbReference>
<keyword evidence="6 9" id="KW-0418">Kinase</keyword>
<evidence type="ECO:0000256" key="5">
    <source>
        <dbReference type="ARBA" id="ARBA00022741"/>
    </source>
</evidence>
<dbReference type="Proteomes" id="UP000023430">
    <property type="component" value="Unassembled WGS sequence"/>
</dbReference>
<dbReference type="GO" id="GO:0046316">
    <property type="term" value="F:gluconokinase activity"/>
    <property type="evidence" value="ECO:0007669"/>
    <property type="project" value="UniProtKB-EC"/>
</dbReference>